<evidence type="ECO:0000256" key="1">
    <source>
        <dbReference type="SAM" id="Phobius"/>
    </source>
</evidence>
<dbReference type="RefSeq" id="WP_242672492.1">
    <property type="nucleotide sequence ID" value="NZ_JBHLST010000112.1"/>
</dbReference>
<dbReference type="AlphaFoldDB" id="A0A4R1PST3"/>
<dbReference type="EMBL" id="SMMU01000018">
    <property type="protein sequence ID" value="TCL29435.1"/>
    <property type="molecule type" value="Genomic_DNA"/>
</dbReference>
<evidence type="ECO:0008006" key="4">
    <source>
        <dbReference type="Google" id="ProtNLM"/>
    </source>
</evidence>
<keyword evidence="1" id="KW-0812">Transmembrane</keyword>
<gene>
    <name evidence="2" type="ORF">EV691_11839</name>
</gene>
<evidence type="ECO:0000313" key="2">
    <source>
        <dbReference type="EMBL" id="TCL29435.1"/>
    </source>
</evidence>
<feature type="transmembrane region" description="Helical" evidence="1">
    <location>
        <begin position="390"/>
        <end position="416"/>
    </location>
</feature>
<name>A0A4R1PST3_9GAMM</name>
<protein>
    <recommendedName>
        <fullName evidence="4">Glycosyltransferase</fullName>
    </recommendedName>
</protein>
<comment type="caution">
    <text evidence="2">The sequence shown here is derived from an EMBL/GenBank/DDBJ whole genome shotgun (WGS) entry which is preliminary data.</text>
</comment>
<keyword evidence="1" id="KW-0472">Membrane</keyword>
<dbReference type="Gene3D" id="3.40.50.2000">
    <property type="entry name" value="Glycogen Phosphorylase B"/>
    <property type="match status" value="1"/>
</dbReference>
<proteinExistence type="predicted"/>
<evidence type="ECO:0000313" key="3">
    <source>
        <dbReference type="Proteomes" id="UP000295169"/>
    </source>
</evidence>
<reference evidence="2 3" key="1">
    <citation type="submission" date="2019-03" db="EMBL/GenBank/DDBJ databases">
        <title>Genomic Encyclopedia of Type Strains, Phase IV (KMG-IV): sequencing the most valuable type-strain genomes for metagenomic binning, comparative biology and taxonomic classification.</title>
        <authorList>
            <person name="Goeker M."/>
        </authorList>
    </citation>
    <scope>NUCLEOTIDE SEQUENCE [LARGE SCALE GENOMIC DNA]</scope>
    <source>
        <strain evidence="2 3">DSM 2286</strain>
    </source>
</reference>
<organism evidence="2 3">
    <name type="scientific">Azotobacter chroococcum</name>
    <dbReference type="NCBI Taxonomy" id="353"/>
    <lineage>
        <taxon>Bacteria</taxon>
        <taxon>Pseudomonadati</taxon>
        <taxon>Pseudomonadota</taxon>
        <taxon>Gammaproteobacteria</taxon>
        <taxon>Pseudomonadales</taxon>
        <taxon>Pseudomonadaceae</taxon>
        <taxon>Azotobacter</taxon>
    </lineage>
</organism>
<dbReference type="SUPFAM" id="SSF53756">
    <property type="entry name" value="UDP-Glycosyltransferase/glycogen phosphorylase"/>
    <property type="match status" value="1"/>
</dbReference>
<feature type="transmembrane region" description="Helical" evidence="1">
    <location>
        <begin position="66"/>
        <end position="92"/>
    </location>
</feature>
<dbReference type="Proteomes" id="UP000295169">
    <property type="component" value="Unassembled WGS sequence"/>
</dbReference>
<sequence>MKFLLLYKGDYGSSLRGPEMRYASLAVELLSLGHQVILCGRTGNKHGIPAGAEFVPVSRGYDLLRAFFSANVVVLHGGGPLILLFAMLVGFWGKRLVLDSYVPHWIELDEVVGKSSKKDIPKLLIKAYFNVARSLLGGLVFDKVIVANKRQLDLFRGITAPFLLTHDFSRISVIPFGCERHGGHDKANGRLLLARLSEGRICEEDFLIGWLGGTYGWFDLESVLSAISKAILKNKNIKLVFFGADGRRQSELLSFVDEAVKGNIIFLPWVEFGQRFEYWAGFDISLVWGGEGYENDYASRTRNFDCLTLGLPVVQNEDDEWGERLEKSGAGVVTNLSSLPEVVYELSGAPERIAEMHHSMLNLASDFYWSRFATALEAISVDSMSWWRRLIGIVGCLLLFPALLFFLVCSVFIMIFRGK</sequence>
<keyword evidence="1" id="KW-1133">Transmembrane helix</keyword>
<accession>A0A4R1PST3</accession>